<evidence type="ECO:0000256" key="13">
    <source>
        <dbReference type="SAM" id="Phobius"/>
    </source>
</evidence>
<dbReference type="InterPro" id="IPR052168">
    <property type="entry name" value="Cytochrome_b561_oxidase"/>
</dbReference>
<evidence type="ECO:0000256" key="7">
    <source>
        <dbReference type="ARBA" id="ARBA00022723"/>
    </source>
</evidence>
<keyword evidence="10" id="KW-0408">Iron</keyword>
<evidence type="ECO:0000256" key="4">
    <source>
        <dbReference type="ARBA" id="ARBA00022475"/>
    </source>
</evidence>
<gene>
    <name evidence="15" type="ORF">I633_06975</name>
</gene>
<feature type="transmembrane region" description="Helical" evidence="13">
    <location>
        <begin position="24"/>
        <end position="48"/>
    </location>
</feature>
<dbReference type="Proteomes" id="UP000014909">
    <property type="component" value="Chromosome"/>
</dbReference>
<evidence type="ECO:0000256" key="2">
    <source>
        <dbReference type="ARBA" id="ARBA00004651"/>
    </source>
</evidence>
<protein>
    <submittedName>
        <fullName evidence="15">Cytochrome b561</fullName>
    </submittedName>
</protein>
<dbReference type="HOGENOM" id="CLU_095321_4_1_6"/>
<comment type="cofactor">
    <cofactor evidence="1">
        <name>heme b</name>
        <dbReference type="ChEBI" id="CHEBI:60344"/>
    </cofactor>
</comment>
<keyword evidence="3" id="KW-0813">Transport</keyword>
<organism evidence="15 16">
    <name type="scientific">Alteromonas mediterranea 615</name>
    <dbReference type="NCBI Taxonomy" id="1300253"/>
    <lineage>
        <taxon>Bacteria</taxon>
        <taxon>Pseudomonadati</taxon>
        <taxon>Pseudomonadota</taxon>
        <taxon>Gammaproteobacteria</taxon>
        <taxon>Alteromonadales</taxon>
        <taxon>Alteromonadaceae</taxon>
        <taxon>Alteromonas/Salinimonas group</taxon>
        <taxon>Alteromonas</taxon>
    </lineage>
</organism>
<evidence type="ECO:0000259" key="14">
    <source>
        <dbReference type="Pfam" id="PF01292"/>
    </source>
</evidence>
<keyword evidence="8" id="KW-0249">Electron transport</keyword>
<keyword evidence="4" id="KW-1003">Cell membrane</keyword>
<evidence type="ECO:0000256" key="6">
    <source>
        <dbReference type="ARBA" id="ARBA00022692"/>
    </source>
</evidence>
<keyword evidence="9 13" id="KW-1133">Transmembrane helix</keyword>
<keyword evidence="7" id="KW-0479">Metal-binding</keyword>
<evidence type="ECO:0000256" key="1">
    <source>
        <dbReference type="ARBA" id="ARBA00001970"/>
    </source>
</evidence>
<dbReference type="Gene3D" id="1.20.950.20">
    <property type="entry name" value="Transmembrane di-heme cytochromes, Chain C"/>
    <property type="match status" value="1"/>
</dbReference>
<evidence type="ECO:0000256" key="9">
    <source>
        <dbReference type="ARBA" id="ARBA00022989"/>
    </source>
</evidence>
<feature type="transmembrane region" description="Helical" evidence="13">
    <location>
        <begin position="98"/>
        <end position="119"/>
    </location>
</feature>
<proteinExistence type="inferred from homology"/>
<evidence type="ECO:0000256" key="10">
    <source>
        <dbReference type="ARBA" id="ARBA00023004"/>
    </source>
</evidence>
<dbReference type="GO" id="GO:0046872">
    <property type="term" value="F:metal ion binding"/>
    <property type="evidence" value="ECO:0007669"/>
    <property type="project" value="UniProtKB-KW"/>
</dbReference>
<evidence type="ECO:0000313" key="15">
    <source>
        <dbReference type="EMBL" id="AGP77530.1"/>
    </source>
</evidence>
<comment type="similarity">
    <text evidence="12">Belongs to the cytochrome b561 family.</text>
</comment>
<sequence length="203" mass="22703">MENVVLGMNNWSEKSMQYDSHNKFATTTVILHWLVGLTIIGLLATGIYMTENNVYELFSWHKAFGFLVLIVAIVRVIWRMKNGWPSPASNYKPIEHKLASIVHWVLITATLLMPISGLMTSVLGGHGLSVFGLEVFAQNFSVDDPEKTLPINYELSKLGGTIHFYLGYTVIVALLLHIAGALKHHIIDKDGTLKRMLGKTINK</sequence>
<keyword evidence="6 13" id="KW-0812">Transmembrane</keyword>
<feature type="transmembrane region" description="Helical" evidence="13">
    <location>
        <begin position="162"/>
        <end position="182"/>
    </location>
</feature>
<comment type="subcellular location">
    <subcellularLocation>
        <location evidence="2">Cell membrane</location>
        <topology evidence="2">Multi-pass membrane protein</topology>
    </subcellularLocation>
</comment>
<dbReference type="GO" id="GO:0009055">
    <property type="term" value="F:electron transfer activity"/>
    <property type="evidence" value="ECO:0007669"/>
    <property type="project" value="InterPro"/>
</dbReference>
<feature type="transmembrane region" description="Helical" evidence="13">
    <location>
        <begin position="60"/>
        <end position="78"/>
    </location>
</feature>
<evidence type="ECO:0000256" key="5">
    <source>
        <dbReference type="ARBA" id="ARBA00022617"/>
    </source>
</evidence>
<dbReference type="SUPFAM" id="SSF81342">
    <property type="entry name" value="Transmembrane di-heme cytochromes"/>
    <property type="match status" value="1"/>
</dbReference>
<evidence type="ECO:0000313" key="16">
    <source>
        <dbReference type="Proteomes" id="UP000014909"/>
    </source>
</evidence>
<dbReference type="InterPro" id="IPR016174">
    <property type="entry name" value="Di-haem_cyt_TM"/>
</dbReference>
<dbReference type="KEGG" id="amh:I633_06975"/>
<dbReference type="BioCyc" id="AMAC1300253:G12YX-1119-MONOMER"/>
<dbReference type="GO" id="GO:0005886">
    <property type="term" value="C:plasma membrane"/>
    <property type="evidence" value="ECO:0007669"/>
    <property type="project" value="UniProtKB-SubCell"/>
</dbReference>
<dbReference type="InterPro" id="IPR011577">
    <property type="entry name" value="Cyt_b561_bac/Ni-Hgenase"/>
</dbReference>
<name>S5ACJ5_9ALTE</name>
<evidence type="ECO:0000256" key="8">
    <source>
        <dbReference type="ARBA" id="ARBA00022982"/>
    </source>
</evidence>
<accession>S5ACJ5</accession>
<reference evidence="15 16" key="1">
    <citation type="journal article" date="2013" name="Genome Biol. Evol.">
        <title>Genomic Diversity of "Deep Ecotype" Alteromonas macleodii Isolates: Evidence for Pan-Mediterranean Clonal Frames.</title>
        <authorList>
            <person name="Lopez-Perez M."/>
            <person name="Gonzaga A."/>
            <person name="Rodriguez-Valera F."/>
        </authorList>
    </citation>
    <scope>NUCLEOTIDE SEQUENCE [LARGE SCALE GENOMIC DNA]</scope>
    <source>
        <strain evidence="16">'English Channel 615'</strain>
    </source>
</reference>
<dbReference type="PANTHER" id="PTHR30529:SF7">
    <property type="entry name" value="CYTOCHROME B561 BACTERIAL_NI-HYDROGENASE DOMAIN-CONTAINING PROTEIN"/>
    <property type="match status" value="1"/>
</dbReference>
<dbReference type="PANTHER" id="PTHR30529">
    <property type="entry name" value="CYTOCHROME B561"/>
    <property type="match status" value="1"/>
</dbReference>
<keyword evidence="11 13" id="KW-0472">Membrane</keyword>
<dbReference type="AlphaFoldDB" id="S5ACJ5"/>
<evidence type="ECO:0000256" key="11">
    <source>
        <dbReference type="ARBA" id="ARBA00023136"/>
    </source>
</evidence>
<keyword evidence="5" id="KW-0349">Heme</keyword>
<dbReference type="PATRIC" id="fig|1300253.3.peg.1450"/>
<dbReference type="GO" id="GO:0022904">
    <property type="term" value="P:respiratory electron transport chain"/>
    <property type="evidence" value="ECO:0007669"/>
    <property type="project" value="InterPro"/>
</dbReference>
<evidence type="ECO:0000256" key="3">
    <source>
        <dbReference type="ARBA" id="ARBA00022448"/>
    </source>
</evidence>
<dbReference type="EMBL" id="CP004846">
    <property type="protein sequence ID" value="AGP77530.1"/>
    <property type="molecule type" value="Genomic_DNA"/>
</dbReference>
<evidence type="ECO:0000256" key="12">
    <source>
        <dbReference type="ARBA" id="ARBA00037975"/>
    </source>
</evidence>
<feature type="domain" description="Cytochrome b561 bacterial/Ni-hydrogenase" evidence="14">
    <location>
        <begin position="24"/>
        <end position="198"/>
    </location>
</feature>
<dbReference type="GO" id="GO:0020037">
    <property type="term" value="F:heme binding"/>
    <property type="evidence" value="ECO:0007669"/>
    <property type="project" value="TreeGrafter"/>
</dbReference>
<dbReference type="Pfam" id="PF01292">
    <property type="entry name" value="Ni_hydr_CYTB"/>
    <property type="match status" value="1"/>
</dbReference>